<dbReference type="InterPro" id="IPR036890">
    <property type="entry name" value="HATPase_C_sf"/>
</dbReference>
<dbReference type="GO" id="GO:0016020">
    <property type="term" value="C:membrane"/>
    <property type="evidence" value="ECO:0007669"/>
    <property type="project" value="InterPro"/>
</dbReference>
<sequence length="386" mass="41343">MANAYGRHGRERQDHDRLQPLLEAVVSIGSDLDLPAVLDRIVSAARVLADCQYAALGVIGEDGQLSEFVAHGMTDEEVAELEATVGRPHGQGLLGLLVSRPQTLRLADMTTHLEYFGLPAGHPPMRRFLGVPIRLRNEVFGNLYLAEKNGGAEFGSEDEQIIEALATAAGIAVENARLFSESQERERYGVIEDRLRIARDLHDVVIQQLYAAAMSLAAVTHQIDQPAAATQVNGVVDLLDDTVRQIRSTIFALQPQPNEEGLRARVMSVVRDASGPLGLTPSMELTGLLDTDVAAGPSEDAVAVLREALSNAARHARATRVDVRVSLSEGDLTVQVFDNGVGFSPGARRSGLANLEARAERLGGSFEIGPGGSGQGTTLTWRVPAL</sequence>
<dbReference type="CDD" id="cd16917">
    <property type="entry name" value="HATPase_UhpB-NarQ-NarX-like"/>
    <property type="match status" value="1"/>
</dbReference>
<dbReference type="EMBL" id="RKHK01000001">
    <property type="protein sequence ID" value="ROR71976.1"/>
    <property type="molecule type" value="Genomic_DNA"/>
</dbReference>
<dbReference type="InterPro" id="IPR003018">
    <property type="entry name" value="GAF"/>
</dbReference>
<dbReference type="PANTHER" id="PTHR24421">
    <property type="entry name" value="NITRATE/NITRITE SENSOR PROTEIN NARX-RELATED"/>
    <property type="match status" value="1"/>
</dbReference>
<dbReference type="SMART" id="SM00387">
    <property type="entry name" value="HATPase_c"/>
    <property type="match status" value="1"/>
</dbReference>
<dbReference type="Gene3D" id="1.20.5.1930">
    <property type="match status" value="1"/>
</dbReference>
<dbReference type="SUPFAM" id="SSF55781">
    <property type="entry name" value="GAF domain-like"/>
    <property type="match status" value="1"/>
</dbReference>
<comment type="caution">
    <text evidence="6">The sequence shown here is derived from an EMBL/GenBank/DDBJ whole genome shotgun (WGS) entry which is preliminary data.</text>
</comment>
<feature type="domain" description="GAF" evidence="4">
    <location>
        <begin position="33"/>
        <end position="183"/>
    </location>
</feature>
<keyword evidence="7" id="KW-1185">Reference proteome</keyword>
<dbReference type="Proteomes" id="UP000280668">
    <property type="component" value="Unassembled WGS sequence"/>
</dbReference>
<proteinExistence type="predicted"/>
<evidence type="ECO:0000313" key="6">
    <source>
        <dbReference type="EMBL" id="ROR71976.1"/>
    </source>
</evidence>
<dbReference type="InterPro" id="IPR050482">
    <property type="entry name" value="Sensor_HK_TwoCompSys"/>
</dbReference>
<dbReference type="SUPFAM" id="SSF55874">
    <property type="entry name" value="ATPase domain of HSP90 chaperone/DNA topoisomerase II/histidine kinase"/>
    <property type="match status" value="1"/>
</dbReference>
<evidence type="ECO:0000259" key="5">
    <source>
        <dbReference type="SMART" id="SM00387"/>
    </source>
</evidence>
<dbReference type="Pfam" id="PF02518">
    <property type="entry name" value="HATPase_c"/>
    <property type="match status" value="1"/>
</dbReference>
<organism evidence="6 7">
    <name type="scientific">Bogoriella caseilytica</name>
    <dbReference type="NCBI Taxonomy" id="56055"/>
    <lineage>
        <taxon>Bacteria</taxon>
        <taxon>Bacillati</taxon>
        <taxon>Actinomycetota</taxon>
        <taxon>Actinomycetes</taxon>
        <taxon>Micrococcales</taxon>
        <taxon>Bogoriellaceae</taxon>
        <taxon>Bogoriella</taxon>
    </lineage>
</organism>
<dbReference type="Gene3D" id="3.30.450.40">
    <property type="match status" value="1"/>
</dbReference>
<dbReference type="GO" id="GO:0046983">
    <property type="term" value="F:protein dimerization activity"/>
    <property type="evidence" value="ECO:0007669"/>
    <property type="project" value="InterPro"/>
</dbReference>
<dbReference type="Gene3D" id="3.30.565.10">
    <property type="entry name" value="Histidine kinase-like ATPase, C-terminal domain"/>
    <property type="match status" value="1"/>
</dbReference>
<accession>A0A3N2B9P1</accession>
<keyword evidence="2 6" id="KW-0418">Kinase</keyword>
<evidence type="ECO:0000256" key="3">
    <source>
        <dbReference type="ARBA" id="ARBA00023012"/>
    </source>
</evidence>
<dbReference type="InterPro" id="IPR029016">
    <property type="entry name" value="GAF-like_dom_sf"/>
</dbReference>
<keyword evidence="3" id="KW-0902">Two-component regulatory system</keyword>
<dbReference type="RefSeq" id="WP_211336025.1">
    <property type="nucleotide sequence ID" value="NZ_RKHK01000001.1"/>
</dbReference>
<evidence type="ECO:0000256" key="2">
    <source>
        <dbReference type="ARBA" id="ARBA00022777"/>
    </source>
</evidence>
<dbReference type="SMART" id="SM00065">
    <property type="entry name" value="GAF"/>
    <property type="match status" value="1"/>
</dbReference>
<dbReference type="AlphaFoldDB" id="A0A3N2B9P1"/>
<reference evidence="6 7" key="1">
    <citation type="submission" date="2018-11" db="EMBL/GenBank/DDBJ databases">
        <title>Sequencing the genomes of 1000 actinobacteria strains.</title>
        <authorList>
            <person name="Klenk H.-P."/>
        </authorList>
    </citation>
    <scope>NUCLEOTIDE SEQUENCE [LARGE SCALE GENOMIC DNA]</scope>
    <source>
        <strain evidence="6 7">DSM 11294</strain>
    </source>
</reference>
<evidence type="ECO:0000259" key="4">
    <source>
        <dbReference type="SMART" id="SM00065"/>
    </source>
</evidence>
<dbReference type="InterPro" id="IPR003594">
    <property type="entry name" value="HATPase_dom"/>
</dbReference>
<feature type="domain" description="Histidine kinase/HSP90-like ATPase" evidence="5">
    <location>
        <begin position="296"/>
        <end position="386"/>
    </location>
</feature>
<dbReference type="Pfam" id="PF13185">
    <property type="entry name" value="GAF_2"/>
    <property type="match status" value="1"/>
</dbReference>
<dbReference type="GO" id="GO:0000155">
    <property type="term" value="F:phosphorelay sensor kinase activity"/>
    <property type="evidence" value="ECO:0007669"/>
    <property type="project" value="InterPro"/>
</dbReference>
<protein>
    <submittedName>
        <fullName evidence="6">Histidine kinase/DNA gyrase B/HSP90-like ATPase</fullName>
    </submittedName>
</protein>
<keyword evidence="1" id="KW-0808">Transferase</keyword>
<dbReference type="Pfam" id="PF07730">
    <property type="entry name" value="HisKA_3"/>
    <property type="match status" value="1"/>
</dbReference>
<evidence type="ECO:0000256" key="1">
    <source>
        <dbReference type="ARBA" id="ARBA00022679"/>
    </source>
</evidence>
<gene>
    <name evidence="6" type="ORF">EDD31_0315</name>
</gene>
<name>A0A3N2B9P1_9MICO</name>
<dbReference type="InterPro" id="IPR011712">
    <property type="entry name" value="Sig_transdc_His_kin_sub3_dim/P"/>
</dbReference>
<evidence type="ECO:0000313" key="7">
    <source>
        <dbReference type="Proteomes" id="UP000280668"/>
    </source>
</evidence>
<dbReference type="PANTHER" id="PTHR24421:SF56">
    <property type="entry name" value="OXYGEN SENSOR HISTIDINE KINASE RESPONSE REGULATOR DOST"/>
    <property type="match status" value="1"/>
</dbReference>